<dbReference type="AlphaFoldDB" id="A0AAD6Q5J6"/>
<sequence length="87" mass="10302">MAYPRDKAIDSCETGFRRPFSQHLDYVSKEEFVGIITFVCPIPINVYAPFIVWFGDCWTDSIRLWEDQMLEQVNLKPEWISMMFSKS</sequence>
<reference evidence="1" key="1">
    <citation type="journal article" date="2023" name="Mol. Ecol. Resour.">
        <title>Chromosome-level genome assembly of a triploid poplar Populus alba 'Berolinensis'.</title>
        <authorList>
            <person name="Chen S."/>
            <person name="Yu Y."/>
            <person name="Wang X."/>
            <person name="Wang S."/>
            <person name="Zhang T."/>
            <person name="Zhou Y."/>
            <person name="He R."/>
            <person name="Meng N."/>
            <person name="Wang Y."/>
            <person name="Liu W."/>
            <person name="Liu Z."/>
            <person name="Liu J."/>
            <person name="Guo Q."/>
            <person name="Huang H."/>
            <person name="Sederoff R.R."/>
            <person name="Wang G."/>
            <person name="Qu G."/>
            <person name="Chen S."/>
        </authorList>
    </citation>
    <scope>NUCLEOTIDE SEQUENCE</scope>
    <source>
        <strain evidence="1">SC-2020</strain>
    </source>
</reference>
<dbReference type="EMBL" id="JAQIZT010000012">
    <property type="protein sequence ID" value="KAJ6977918.1"/>
    <property type="molecule type" value="Genomic_DNA"/>
</dbReference>
<evidence type="ECO:0000313" key="1">
    <source>
        <dbReference type="EMBL" id="KAJ6977918.1"/>
    </source>
</evidence>
<proteinExistence type="predicted"/>
<keyword evidence="2" id="KW-1185">Reference proteome</keyword>
<dbReference type="Proteomes" id="UP001164929">
    <property type="component" value="Chromosome 12"/>
</dbReference>
<comment type="caution">
    <text evidence="1">The sequence shown here is derived from an EMBL/GenBank/DDBJ whole genome shotgun (WGS) entry which is preliminary data.</text>
</comment>
<organism evidence="1 2">
    <name type="scientific">Populus alba x Populus x berolinensis</name>
    <dbReference type="NCBI Taxonomy" id="444605"/>
    <lineage>
        <taxon>Eukaryota</taxon>
        <taxon>Viridiplantae</taxon>
        <taxon>Streptophyta</taxon>
        <taxon>Embryophyta</taxon>
        <taxon>Tracheophyta</taxon>
        <taxon>Spermatophyta</taxon>
        <taxon>Magnoliopsida</taxon>
        <taxon>eudicotyledons</taxon>
        <taxon>Gunneridae</taxon>
        <taxon>Pentapetalae</taxon>
        <taxon>rosids</taxon>
        <taxon>fabids</taxon>
        <taxon>Malpighiales</taxon>
        <taxon>Salicaceae</taxon>
        <taxon>Saliceae</taxon>
        <taxon>Populus</taxon>
    </lineage>
</organism>
<gene>
    <name evidence="1" type="ORF">NC653_029729</name>
</gene>
<accession>A0AAD6Q5J6</accession>
<evidence type="ECO:0000313" key="2">
    <source>
        <dbReference type="Proteomes" id="UP001164929"/>
    </source>
</evidence>
<name>A0AAD6Q5J6_9ROSI</name>
<protein>
    <submittedName>
        <fullName evidence="1">Uncharacterized protein</fullName>
    </submittedName>
</protein>